<dbReference type="NCBIfam" id="TIGR01891">
    <property type="entry name" value="amidohydrolases"/>
    <property type="match status" value="1"/>
</dbReference>
<dbReference type="PANTHER" id="PTHR11014:SF63">
    <property type="entry name" value="METALLOPEPTIDASE, PUTATIVE (AFU_ORTHOLOGUE AFUA_6G09600)-RELATED"/>
    <property type="match status" value="1"/>
</dbReference>
<comment type="caution">
    <text evidence="3">The sequence shown here is derived from an EMBL/GenBank/DDBJ whole genome shotgun (WGS) entry which is preliminary data.</text>
</comment>
<organism evidence="3 4">
    <name type="scientific">Nocardiopsis kunsanensis</name>
    <dbReference type="NCBI Taxonomy" id="141693"/>
    <lineage>
        <taxon>Bacteria</taxon>
        <taxon>Bacillati</taxon>
        <taxon>Actinomycetota</taxon>
        <taxon>Actinomycetes</taxon>
        <taxon>Streptosporangiales</taxon>
        <taxon>Nocardiopsidaceae</taxon>
        <taxon>Nocardiopsis</taxon>
    </lineage>
</organism>
<dbReference type="SUPFAM" id="SSF53187">
    <property type="entry name" value="Zn-dependent exopeptidases"/>
    <property type="match status" value="1"/>
</dbReference>
<dbReference type="InterPro" id="IPR002933">
    <property type="entry name" value="Peptidase_M20"/>
</dbReference>
<evidence type="ECO:0000259" key="2">
    <source>
        <dbReference type="Pfam" id="PF07687"/>
    </source>
</evidence>
<dbReference type="InterPro" id="IPR011650">
    <property type="entry name" value="Peptidase_M20_dimer"/>
</dbReference>
<dbReference type="EMBL" id="BMXL01000015">
    <property type="protein sequence ID" value="GHD29234.1"/>
    <property type="molecule type" value="Genomic_DNA"/>
</dbReference>
<accession>A0A919CIM1</accession>
<dbReference type="Pfam" id="PF01546">
    <property type="entry name" value="Peptidase_M20"/>
    <property type="match status" value="1"/>
</dbReference>
<dbReference type="GO" id="GO:0016787">
    <property type="term" value="F:hydrolase activity"/>
    <property type="evidence" value="ECO:0007669"/>
    <property type="project" value="InterPro"/>
</dbReference>
<evidence type="ECO:0000313" key="3">
    <source>
        <dbReference type="EMBL" id="GHD29234.1"/>
    </source>
</evidence>
<evidence type="ECO:0000313" key="4">
    <source>
        <dbReference type="Proteomes" id="UP000654947"/>
    </source>
</evidence>
<feature type="binding site" evidence="1">
    <location>
        <position position="114"/>
    </location>
    <ligand>
        <name>Mn(2+)</name>
        <dbReference type="ChEBI" id="CHEBI:29035"/>
        <label>2</label>
    </ligand>
</feature>
<dbReference type="Gene3D" id="3.40.630.10">
    <property type="entry name" value="Zn peptidases"/>
    <property type="match status" value="1"/>
</dbReference>
<feature type="binding site" evidence="1">
    <location>
        <position position="112"/>
    </location>
    <ligand>
        <name>Mn(2+)</name>
        <dbReference type="ChEBI" id="CHEBI:29035"/>
        <label>2</label>
    </ligand>
</feature>
<dbReference type="Gene3D" id="3.30.70.360">
    <property type="match status" value="1"/>
</dbReference>
<feature type="binding site" evidence="1">
    <location>
        <position position="175"/>
    </location>
    <ligand>
        <name>Mn(2+)</name>
        <dbReference type="ChEBI" id="CHEBI:29035"/>
        <label>2</label>
    </ligand>
</feature>
<dbReference type="PANTHER" id="PTHR11014">
    <property type="entry name" value="PEPTIDASE M20 FAMILY MEMBER"/>
    <property type="match status" value="1"/>
</dbReference>
<keyword evidence="1" id="KW-0479">Metal-binding</keyword>
<dbReference type="InterPro" id="IPR017439">
    <property type="entry name" value="Amidohydrolase"/>
</dbReference>
<reference evidence="3 4" key="1">
    <citation type="journal article" date="2014" name="Int. J. Syst. Evol. Microbiol.">
        <title>Complete genome sequence of Corynebacterium casei LMG S-19264T (=DSM 44701T), isolated from a smear-ripened cheese.</title>
        <authorList>
            <consortium name="US DOE Joint Genome Institute (JGI-PGF)"/>
            <person name="Walter F."/>
            <person name="Albersmeier A."/>
            <person name="Kalinowski J."/>
            <person name="Ruckert C."/>
        </authorList>
    </citation>
    <scope>NUCLEOTIDE SEQUENCE [LARGE SCALE GENOMIC DNA]</scope>
    <source>
        <strain evidence="3 4">KCTC 19473</strain>
    </source>
</reference>
<sequence length="414" mass="43887">MHGDARTSAVFAGLDRVRSWQEGFYRDVHAHPELSHQEHRTASLVAARLRQWGYRVHEGVGGTGVVGVLARGQGPTVLLRADMDGLPVREETGLSYASMRTGEDGTPVMHACGHDVHVSCLLGAAQLLSGASGQWQGTVVVLFQPAEEASDGAQAMVADGLGELVGRPEVVLGQHVLPMRAGRVGTNAGPTLAAAQSMRVVVHGRGAHGSMPQSAVDPVVLAALIVVRLQTVVAREIAPDEPAVLTVGSVRAGTGSNSIPDRAEIALNIRAFSEQTRVQVVEAVERVVRAECWASNAPREPSFELFGRFPVTDNDASATRRVAEAFTGFFGEGAGALGRWSASEDFSHLAEAFGAPYTYWGLGGIDPQLWDRAEREGRVEQEVPVNHSAVFAPVVQPTLTTGTQALVVAALAWL</sequence>
<proteinExistence type="predicted"/>
<dbReference type="InterPro" id="IPR036264">
    <property type="entry name" value="Bact_exopeptidase_dim_dom"/>
</dbReference>
<protein>
    <submittedName>
        <fullName evidence="3">Peptidase</fullName>
    </submittedName>
</protein>
<dbReference type="AlphaFoldDB" id="A0A919CIM1"/>
<feature type="domain" description="Peptidase M20 dimerisation" evidence="2">
    <location>
        <begin position="196"/>
        <end position="291"/>
    </location>
</feature>
<dbReference type="SUPFAM" id="SSF55031">
    <property type="entry name" value="Bacterial exopeptidase dimerisation domain"/>
    <property type="match status" value="1"/>
</dbReference>
<comment type="cofactor">
    <cofactor evidence="1">
        <name>Mn(2+)</name>
        <dbReference type="ChEBI" id="CHEBI:29035"/>
    </cofactor>
    <text evidence="1">The Mn(2+) ion enhances activity.</text>
</comment>
<keyword evidence="1" id="KW-0464">Manganese</keyword>
<dbReference type="PIRSF" id="PIRSF005962">
    <property type="entry name" value="Pept_M20D_amidohydro"/>
    <property type="match status" value="1"/>
</dbReference>
<name>A0A919CIM1_9ACTN</name>
<gene>
    <name evidence="3" type="ORF">GCM10007147_29860</name>
</gene>
<keyword evidence="4" id="KW-1185">Reference proteome</keyword>
<dbReference type="RefSeq" id="WP_193518159.1">
    <property type="nucleotide sequence ID" value="NZ_BMXL01000015.1"/>
</dbReference>
<dbReference type="Proteomes" id="UP000654947">
    <property type="component" value="Unassembled WGS sequence"/>
</dbReference>
<evidence type="ECO:0000256" key="1">
    <source>
        <dbReference type="PIRSR" id="PIRSR005962-1"/>
    </source>
</evidence>
<dbReference type="Pfam" id="PF07687">
    <property type="entry name" value="M20_dimer"/>
    <property type="match status" value="1"/>
</dbReference>
<dbReference type="GO" id="GO:0046872">
    <property type="term" value="F:metal ion binding"/>
    <property type="evidence" value="ECO:0007669"/>
    <property type="project" value="UniProtKB-KW"/>
</dbReference>
<feature type="binding site" evidence="1">
    <location>
        <position position="148"/>
    </location>
    <ligand>
        <name>Mn(2+)</name>
        <dbReference type="ChEBI" id="CHEBI:29035"/>
        <label>2</label>
    </ligand>
</feature>